<name>A0A3M7PE15_BRAPC</name>
<evidence type="ECO:0000313" key="2">
    <source>
        <dbReference type="Proteomes" id="UP000276133"/>
    </source>
</evidence>
<organism evidence="1 2">
    <name type="scientific">Brachionus plicatilis</name>
    <name type="common">Marine rotifer</name>
    <name type="synonym">Brachionus muelleri</name>
    <dbReference type="NCBI Taxonomy" id="10195"/>
    <lineage>
        <taxon>Eukaryota</taxon>
        <taxon>Metazoa</taxon>
        <taxon>Spiralia</taxon>
        <taxon>Gnathifera</taxon>
        <taxon>Rotifera</taxon>
        <taxon>Eurotatoria</taxon>
        <taxon>Monogononta</taxon>
        <taxon>Pseudotrocha</taxon>
        <taxon>Ploima</taxon>
        <taxon>Brachionidae</taxon>
        <taxon>Brachionus</taxon>
    </lineage>
</organism>
<dbReference type="AlphaFoldDB" id="A0A3M7PE15"/>
<keyword evidence="2" id="KW-1185">Reference proteome</keyword>
<dbReference type="Proteomes" id="UP000276133">
    <property type="component" value="Unassembled WGS sequence"/>
</dbReference>
<reference evidence="1 2" key="1">
    <citation type="journal article" date="2018" name="Sci. Rep.">
        <title>Genomic signatures of local adaptation to the degree of environmental predictability in rotifers.</title>
        <authorList>
            <person name="Franch-Gras L."/>
            <person name="Hahn C."/>
            <person name="Garcia-Roger E.M."/>
            <person name="Carmona M.J."/>
            <person name="Serra M."/>
            <person name="Gomez A."/>
        </authorList>
    </citation>
    <scope>NUCLEOTIDE SEQUENCE [LARGE SCALE GENOMIC DNA]</scope>
    <source>
        <strain evidence="1">HYR1</strain>
    </source>
</reference>
<dbReference type="EMBL" id="REGN01011738">
    <property type="protein sequence ID" value="RMZ96967.1"/>
    <property type="molecule type" value="Genomic_DNA"/>
</dbReference>
<evidence type="ECO:0000313" key="1">
    <source>
        <dbReference type="EMBL" id="RMZ96967.1"/>
    </source>
</evidence>
<comment type="caution">
    <text evidence="1">The sequence shown here is derived from an EMBL/GenBank/DDBJ whole genome shotgun (WGS) entry which is preliminary data.</text>
</comment>
<sequence length="318" mass="35312">MSSTNFSSVRMNNQVQFVPCPNRPESTKIPELNVTRHAMIASSLNIDGNQIEVKGPAHVIVGLKQMVGYFFGEPSVNFHDRIFDQAANNRLHATLVRIIERIRFEVGMTQHHWHVSAFVKFAINSRVLCSDHGVTKSSGSSGFVSKQNGQVFIVGNVLNLGNNNSPGFVEHCLIGPLWVQFGQDVSYSVVLTDHERVKSHQACVLIASVVASLKAAFFFGKIQTVRWSFFVVFGQQVATRHHHSALAHTFVSQLCIVFNTNAINGRTIQKSCLHVQLASFWTLAHWIRECGCGSGEFNAFVGHLLNTITGKVGRDLNW</sequence>
<gene>
    <name evidence="1" type="ORF">BpHYR1_029289</name>
</gene>
<accession>A0A3M7PE15</accession>
<proteinExistence type="predicted"/>
<protein>
    <submittedName>
        <fullName evidence="1">Uncharacterized protein</fullName>
    </submittedName>
</protein>